<reference evidence="3 4" key="1">
    <citation type="submission" date="2021-06" db="EMBL/GenBank/DDBJ databases">
        <title>Caerostris darwini draft genome.</title>
        <authorList>
            <person name="Kono N."/>
            <person name="Arakawa K."/>
        </authorList>
    </citation>
    <scope>NUCLEOTIDE SEQUENCE [LARGE SCALE GENOMIC DNA]</scope>
</reference>
<dbReference type="PANTHER" id="PTHR32083">
    <property type="entry name" value="CILIA AND FLAGELLA-ASSOCIATED PROTEIN 58-RELATED"/>
    <property type="match status" value="1"/>
</dbReference>
<feature type="coiled-coil region" evidence="2">
    <location>
        <begin position="169"/>
        <end position="324"/>
    </location>
</feature>
<comment type="caution">
    <text evidence="3">The sequence shown here is derived from an EMBL/GenBank/DDBJ whole genome shotgun (WGS) entry which is preliminary data.</text>
</comment>
<accession>A0AAV4RF69</accession>
<dbReference type="Proteomes" id="UP001054837">
    <property type="component" value="Unassembled WGS sequence"/>
</dbReference>
<feature type="coiled-coil region" evidence="2">
    <location>
        <begin position="1"/>
        <end position="70"/>
    </location>
</feature>
<evidence type="ECO:0000313" key="3">
    <source>
        <dbReference type="EMBL" id="GIY19097.1"/>
    </source>
</evidence>
<organism evidence="3 4">
    <name type="scientific">Caerostris darwini</name>
    <dbReference type="NCBI Taxonomy" id="1538125"/>
    <lineage>
        <taxon>Eukaryota</taxon>
        <taxon>Metazoa</taxon>
        <taxon>Ecdysozoa</taxon>
        <taxon>Arthropoda</taxon>
        <taxon>Chelicerata</taxon>
        <taxon>Arachnida</taxon>
        <taxon>Araneae</taxon>
        <taxon>Araneomorphae</taxon>
        <taxon>Entelegynae</taxon>
        <taxon>Araneoidea</taxon>
        <taxon>Araneidae</taxon>
        <taxon>Caerostris</taxon>
    </lineage>
</organism>
<keyword evidence="1 2" id="KW-0175">Coiled coil</keyword>
<evidence type="ECO:0000256" key="1">
    <source>
        <dbReference type="ARBA" id="ARBA00023054"/>
    </source>
</evidence>
<sequence>MQHLLEKYEASQDQIHELQLEVGLQKNKKESLKEAIEKAETVESELRGQVADLEKDLANTSKDCEETRRLLLVKNHEIQLQLNKINELNMEKNALDSVLGTFKIKMEGLNNDLKNCSKNLRDRNREIDLLKKNLSARQFHLSVLRAQKDKLAETVGRKTNEVDYLMLDLTKANVIVKDLERKIEILRQNISDQTIAAKKELEQTRTNLEKEKHEIFMRKDTEKKRETKTLHIEIKHLTDELNVQAELSRRRIKELRKREAFCVDLRKDTEFWKDQCGSLEKKIKYLESEINKKSAQIMEFISLNSQLQNRIQSSEKSVKEKDEIILKLNQNFTKQEEQTRFYRNTEYQMRKELFKTRVKLKEVLDLHQAFTNSTQQQIKRIDNFESQIQKLQQQVIDLNVRNNNVKCVMKQLEKKNTDLNSEVIVKDSHFRATLKALNEKEHELEVSKNKVLNIAAEKQTCDIKMAEKLNELTRMNDKVDRLMNELAKAQNAVRQKEDEMRLLKTEIQDLRRFQAVSRKRLQEAEPLQKQLIQLTSLLDGERSKCKALEHEIRKPRNMHKWRIPEGTGIPAESMTDKCIHLQKMILKKTDLLFKRESELKNKQAIIEELVAEKNKKTKEIRDEKLWACQKELKNFKSQIKCLLCEKFMYESNASKHEREIKNLREELRKSKLLKCPKCQQES</sequence>
<evidence type="ECO:0000313" key="4">
    <source>
        <dbReference type="Proteomes" id="UP001054837"/>
    </source>
</evidence>
<protein>
    <submittedName>
        <fullName evidence="3">Uncharacterized protein</fullName>
    </submittedName>
</protein>
<evidence type="ECO:0000256" key="2">
    <source>
        <dbReference type="SAM" id="Coils"/>
    </source>
</evidence>
<feature type="coiled-coil region" evidence="2">
    <location>
        <begin position="106"/>
        <end position="133"/>
    </location>
</feature>
<proteinExistence type="predicted"/>
<dbReference type="EMBL" id="BPLQ01006012">
    <property type="protein sequence ID" value="GIY19097.1"/>
    <property type="molecule type" value="Genomic_DNA"/>
</dbReference>
<feature type="coiled-coil region" evidence="2">
    <location>
        <begin position="646"/>
        <end position="673"/>
    </location>
</feature>
<name>A0AAV4RF69_9ARAC</name>
<keyword evidence="4" id="KW-1185">Reference proteome</keyword>
<feature type="coiled-coil region" evidence="2">
    <location>
        <begin position="374"/>
        <end position="513"/>
    </location>
</feature>
<dbReference type="AlphaFoldDB" id="A0AAV4RF69"/>
<gene>
    <name evidence="3" type="primary">AVEN_90165_1</name>
    <name evidence="3" type="ORF">CDAR_126821</name>
</gene>